<dbReference type="EMBL" id="CAUJNA010003291">
    <property type="protein sequence ID" value="CAJ1398120.1"/>
    <property type="molecule type" value="Genomic_DNA"/>
</dbReference>
<dbReference type="InterPro" id="IPR029058">
    <property type="entry name" value="AB_hydrolase_fold"/>
</dbReference>
<dbReference type="InterPro" id="IPR042087">
    <property type="entry name" value="DNA_pol_B_thumb"/>
</dbReference>
<evidence type="ECO:0000256" key="5">
    <source>
        <dbReference type="ARBA" id="ARBA00022932"/>
    </source>
</evidence>
<dbReference type="InterPro" id="IPR006172">
    <property type="entry name" value="DNA-dir_DNA_pol_B"/>
</dbReference>
<dbReference type="Gene3D" id="1.10.287.690">
    <property type="entry name" value="Helix hairpin bin"/>
    <property type="match status" value="1"/>
</dbReference>
<gene>
    <name evidence="7" type="ORF">EVOR1521_LOCUS21990</name>
</gene>
<keyword evidence="8" id="KW-1185">Reference proteome</keyword>
<dbReference type="GO" id="GO:0042276">
    <property type="term" value="P:error-prone translesion synthesis"/>
    <property type="evidence" value="ECO:0007669"/>
    <property type="project" value="TreeGrafter"/>
</dbReference>
<keyword evidence="5" id="KW-0239">DNA-directed DNA polymerase</keyword>
<dbReference type="SUPFAM" id="SSF53474">
    <property type="entry name" value="alpha/beta-Hydrolases"/>
    <property type="match status" value="1"/>
</dbReference>
<evidence type="ECO:0000256" key="3">
    <source>
        <dbReference type="ARBA" id="ARBA00022679"/>
    </source>
</evidence>
<evidence type="ECO:0000313" key="8">
    <source>
        <dbReference type="Proteomes" id="UP001178507"/>
    </source>
</evidence>
<dbReference type="InterPro" id="IPR006134">
    <property type="entry name" value="DNA-dir_DNA_pol_B_multi_dom"/>
</dbReference>
<comment type="similarity">
    <text evidence="1">Belongs to the DNA polymerase type-B family.</text>
</comment>
<dbReference type="EC" id="2.7.7.7" evidence="2"/>
<evidence type="ECO:0000256" key="1">
    <source>
        <dbReference type="ARBA" id="ARBA00005755"/>
    </source>
</evidence>
<dbReference type="SUPFAM" id="SSF56672">
    <property type="entry name" value="DNA/RNA polymerases"/>
    <property type="match status" value="1"/>
</dbReference>
<dbReference type="InterPro" id="IPR017964">
    <property type="entry name" value="DNA-dir_DNA_pol_B_CS"/>
</dbReference>
<evidence type="ECO:0000256" key="4">
    <source>
        <dbReference type="ARBA" id="ARBA00022695"/>
    </source>
</evidence>
<evidence type="ECO:0000256" key="2">
    <source>
        <dbReference type="ARBA" id="ARBA00012417"/>
    </source>
</evidence>
<protein>
    <recommendedName>
        <fullName evidence="2">DNA-directed DNA polymerase</fullName>
        <ecNumber evidence="2">2.7.7.7</ecNumber>
    </recommendedName>
</protein>
<keyword evidence="3" id="KW-0808">Transferase</keyword>
<keyword evidence="4" id="KW-0548">Nucleotidyltransferase</keyword>
<sequence length="777" mass="84703">MEPSSGFYWDPVLVLDFKGMYPSLIVAHNLSFDTCLGHSRRTAEGPTCSLGVSHPWQLGAGDAANVAALFGPSLEDEALDSPVRLAASGSIFVGPQVKRGLLPLMLAEVLQMRAQTKRLAKQKSTSPAVAKRLEHKQFALKYFANVTYGYSSASFSGRMPCAELADAIVATGRRALEEAANFIEANWAGAKVIYGDTDSVFVQLKGYSLEEAFQTGRKICAEVSAKHPAPVELEFEKVYLPCLCLTKKRYGGLAYAKPPSEGGSGVFEAKGLEAIRRDQCRMASNVQNEVLNEFFRTKDLSAVKRIFVAHATDLLKGSRHTVADLSFFREVRLGTYRAEAEDGGSATLPPQAAVAMSKIAAEGEAAAPEYGERASFAVSLGNIGARLVDRSVPPPALAEAADSQIVFGGREGGMEWTGPVVVRQPPEMLSQLPMRPALRSPVSTAQGGRDGGQATLPRMLRVASAPVQLMEEPSRHAQPLPWVVQQPGAVVLTSGRASGDWVELLFAHLRTGWAPLRAFAALWEAGCHGDVAEDAGGMQNAIQSHQSAMLRVALAPALASPLEPLPSFRLEQRGQQAHVWLPDDFRAPLPLLIVLHGSRPLDWDFLSFTERWCKDAKERTVAIIVPESRGPTWDYLLTCQREDMDFMEFAINEVRRLVPIDDRQIAVMGMSDGASLGLSMALRNPKVFEAALVQATGFYIEPRDRDTKPRIYMEYGTKDKLFGPETVALPNRDRLRAAGYQVEFAMIPGAGHMVQERFFAAALDFWLCPSAACKRAT</sequence>
<feature type="domain" description="DNA-directed DNA polymerase family B multifunctional" evidence="6">
    <location>
        <begin position="1"/>
        <end position="394"/>
    </location>
</feature>
<dbReference type="PANTHER" id="PTHR45812">
    <property type="entry name" value="DNA POLYMERASE ZETA CATALYTIC SUBUNIT"/>
    <property type="match status" value="1"/>
</dbReference>
<dbReference type="GO" id="GO:0016035">
    <property type="term" value="C:zeta DNA polymerase complex"/>
    <property type="evidence" value="ECO:0007669"/>
    <property type="project" value="InterPro"/>
</dbReference>
<dbReference type="GO" id="GO:0000724">
    <property type="term" value="P:double-strand break repair via homologous recombination"/>
    <property type="evidence" value="ECO:0007669"/>
    <property type="project" value="TreeGrafter"/>
</dbReference>
<dbReference type="AlphaFoldDB" id="A0AA36N487"/>
<proteinExistence type="inferred from homology"/>
<dbReference type="PANTHER" id="PTHR45812:SF1">
    <property type="entry name" value="DNA POLYMERASE ZETA CATALYTIC SUBUNIT"/>
    <property type="match status" value="1"/>
</dbReference>
<comment type="caution">
    <text evidence="7">The sequence shown here is derived from an EMBL/GenBank/DDBJ whole genome shotgun (WGS) entry which is preliminary data.</text>
</comment>
<dbReference type="Gene3D" id="1.10.132.60">
    <property type="entry name" value="DNA polymerase family B, C-terminal domain"/>
    <property type="match status" value="1"/>
</dbReference>
<dbReference type="Proteomes" id="UP001178507">
    <property type="component" value="Unassembled WGS sequence"/>
</dbReference>
<dbReference type="GO" id="GO:0003887">
    <property type="term" value="F:DNA-directed DNA polymerase activity"/>
    <property type="evidence" value="ECO:0007669"/>
    <property type="project" value="UniProtKB-KW"/>
</dbReference>
<name>A0AA36N487_9DINO</name>
<dbReference type="InterPro" id="IPR030559">
    <property type="entry name" value="PolZ_Rev3"/>
</dbReference>
<dbReference type="PRINTS" id="PR00106">
    <property type="entry name" value="DNAPOLB"/>
</dbReference>
<dbReference type="PROSITE" id="PS00116">
    <property type="entry name" value="DNA_POLYMERASE_B"/>
    <property type="match status" value="1"/>
</dbReference>
<dbReference type="GO" id="GO:0005634">
    <property type="term" value="C:nucleus"/>
    <property type="evidence" value="ECO:0007669"/>
    <property type="project" value="TreeGrafter"/>
</dbReference>
<evidence type="ECO:0000259" key="6">
    <source>
        <dbReference type="Pfam" id="PF00136"/>
    </source>
</evidence>
<dbReference type="GO" id="GO:0003677">
    <property type="term" value="F:DNA binding"/>
    <property type="evidence" value="ECO:0007669"/>
    <property type="project" value="InterPro"/>
</dbReference>
<dbReference type="GO" id="GO:0000166">
    <property type="term" value="F:nucleotide binding"/>
    <property type="evidence" value="ECO:0007669"/>
    <property type="project" value="InterPro"/>
</dbReference>
<dbReference type="InterPro" id="IPR023211">
    <property type="entry name" value="DNA_pol_palm_dom_sf"/>
</dbReference>
<evidence type="ECO:0000313" key="7">
    <source>
        <dbReference type="EMBL" id="CAJ1398120.1"/>
    </source>
</evidence>
<dbReference type="Gene3D" id="3.40.50.1820">
    <property type="entry name" value="alpha/beta hydrolase"/>
    <property type="match status" value="1"/>
</dbReference>
<dbReference type="Gene3D" id="3.90.1600.10">
    <property type="entry name" value="Palm domain of DNA polymerase"/>
    <property type="match status" value="1"/>
</dbReference>
<reference evidence="7" key="1">
    <citation type="submission" date="2023-08" db="EMBL/GenBank/DDBJ databases">
        <authorList>
            <person name="Chen Y."/>
            <person name="Shah S."/>
            <person name="Dougan E. K."/>
            <person name="Thang M."/>
            <person name="Chan C."/>
        </authorList>
    </citation>
    <scope>NUCLEOTIDE SEQUENCE</scope>
</reference>
<organism evidence="7 8">
    <name type="scientific">Effrenium voratum</name>
    <dbReference type="NCBI Taxonomy" id="2562239"/>
    <lineage>
        <taxon>Eukaryota</taxon>
        <taxon>Sar</taxon>
        <taxon>Alveolata</taxon>
        <taxon>Dinophyceae</taxon>
        <taxon>Suessiales</taxon>
        <taxon>Symbiodiniaceae</taxon>
        <taxon>Effrenium</taxon>
    </lineage>
</organism>
<dbReference type="InterPro" id="IPR043502">
    <property type="entry name" value="DNA/RNA_pol_sf"/>
</dbReference>
<accession>A0AA36N487</accession>
<dbReference type="Pfam" id="PF00136">
    <property type="entry name" value="DNA_pol_B"/>
    <property type="match status" value="1"/>
</dbReference>